<sequence>MNYWQTRRKTTIATNNQAKTMATYTIFKQISKGLKYKELSDIIGKEIHLSATSENTIKEIDETLASSLDFDIKKTNKAKWSNALAEYGKIDIQYELNEKDDFESLSGLDTLRLNKWLDNNLSENSSSQELIQNIYDNMREEVSSDKTYLKLSAKVCEKRLNASDEEQIIKTIDEKHPIRVEITDACLTNYSGVWMWKHFYL</sequence>
<dbReference type="EMBL" id="JAVDQD010000002">
    <property type="protein sequence ID" value="MDR6238624.1"/>
    <property type="molecule type" value="Genomic_DNA"/>
</dbReference>
<protein>
    <submittedName>
        <fullName evidence="1">Uncharacterized protein</fullName>
    </submittedName>
</protein>
<gene>
    <name evidence="1" type="ORF">HNQ88_001661</name>
</gene>
<dbReference type="RefSeq" id="WP_309938131.1">
    <property type="nucleotide sequence ID" value="NZ_AP025305.1"/>
</dbReference>
<comment type="caution">
    <text evidence="1">The sequence shown here is derived from an EMBL/GenBank/DDBJ whole genome shotgun (WGS) entry which is preliminary data.</text>
</comment>
<proteinExistence type="predicted"/>
<dbReference type="Proteomes" id="UP001185092">
    <property type="component" value="Unassembled WGS sequence"/>
</dbReference>
<dbReference type="AlphaFoldDB" id="A0AAE3XP12"/>
<reference evidence="1" key="1">
    <citation type="submission" date="2023-07" db="EMBL/GenBank/DDBJ databases">
        <title>Genomic Encyclopedia of Type Strains, Phase IV (KMG-IV): sequencing the most valuable type-strain genomes for metagenomic binning, comparative biology and taxonomic classification.</title>
        <authorList>
            <person name="Goeker M."/>
        </authorList>
    </citation>
    <scope>NUCLEOTIDE SEQUENCE</scope>
    <source>
        <strain evidence="1">DSM 26174</strain>
    </source>
</reference>
<organism evidence="1 2">
    <name type="scientific">Aureibacter tunicatorum</name>
    <dbReference type="NCBI Taxonomy" id="866807"/>
    <lineage>
        <taxon>Bacteria</taxon>
        <taxon>Pseudomonadati</taxon>
        <taxon>Bacteroidota</taxon>
        <taxon>Cytophagia</taxon>
        <taxon>Cytophagales</taxon>
        <taxon>Persicobacteraceae</taxon>
        <taxon>Aureibacter</taxon>
    </lineage>
</organism>
<keyword evidence="2" id="KW-1185">Reference proteome</keyword>
<name>A0AAE3XP12_9BACT</name>
<evidence type="ECO:0000313" key="2">
    <source>
        <dbReference type="Proteomes" id="UP001185092"/>
    </source>
</evidence>
<accession>A0AAE3XP12</accession>
<evidence type="ECO:0000313" key="1">
    <source>
        <dbReference type="EMBL" id="MDR6238624.1"/>
    </source>
</evidence>